<dbReference type="Gene3D" id="3.40.140.10">
    <property type="entry name" value="Cytidine Deaminase, domain 2"/>
    <property type="match status" value="1"/>
</dbReference>
<accession>A0ABV1FES5</accession>
<evidence type="ECO:0000313" key="10">
    <source>
        <dbReference type="Proteomes" id="UP001438008"/>
    </source>
</evidence>
<name>A0ABV1FES5_9FIRM</name>
<evidence type="ECO:0000256" key="5">
    <source>
        <dbReference type="ARBA" id="ARBA00022833"/>
    </source>
</evidence>
<feature type="domain" description="MPN" evidence="8">
    <location>
        <begin position="107"/>
        <end position="229"/>
    </location>
</feature>
<dbReference type="InterPro" id="IPR025657">
    <property type="entry name" value="RadC_JAB"/>
</dbReference>
<dbReference type="Proteomes" id="UP001438008">
    <property type="component" value="Unassembled WGS sequence"/>
</dbReference>
<proteinExistence type="inferred from homology"/>
<evidence type="ECO:0000256" key="7">
    <source>
        <dbReference type="RuleBase" id="RU003797"/>
    </source>
</evidence>
<dbReference type="InterPro" id="IPR001405">
    <property type="entry name" value="UPF0758"/>
</dbReference>
<comment type="similarity">
    <text evidence="1 7">Belongs to the UPF0758 family.</text>
</comment>
<keyword evidence="5" id="KW-0862">Zinc</keyword>
<gene>
    <name evidence="9" type="primary">radC</name>
    <name evidence="9" type="ORF">WMO29_05250</name>
</gene>
<evidence type="ECO:0000313" key="9">
    <source>
        <dbReference type="EMBL" id="MEQ2471898.1"/>
    </source>
</evidence>
<evidence type="ECO:0000259" key="8">
    <source>
        <dbReference type="PROSITE" id="PS50249"/>
    </source>
</evidence>
<dbReference type="EMBL" id="JBBMFE010000003">
    <property type="protein sequence ID" value="MEQ2471898.1"/>
    <property type="molecule type" value="Genomic_DNA"/>
</dbReference>
<protein>
    <submittedName>
        <fullName evidence="9">DNA repair protein RadC</fullName>
    </submittedName>
</protein>
<dbReference type="NCBIfam" id="NF000642">
    <property type="entry name" value="PRK00024.1"/>
    <property type="match status" value="1"/>
</dbReference>
<comment type="caution">
    <text evidence="9">The sequence shown here is derived from an EMBL/GenBank/DDBJ whole genome shotgun (WGS) entry which is preliminary data.</text>
</comment>
<dbReference type="Pfam" id="PF20582">
    <property type="entry name" value="UPF0758_N"/>
    <property type="match status" value="1"/>
</dbReference>
<dbReference type="InterPro" id="IPR046778">
    <property type="entry name" value="UPF0758_N"/>
</dbReference>
<keyword evidence="2" id="KW-0645">Protease</keyword>
<keyword evidence="3" id="KW-0479">Metal-binding</keyword>
<reference evidence="9 10" key="1">
    <citation type="submission" date="2024-03" db="EMBL/GenBank/DDBJ databases">
        <title>Human intestinal bacterial collection.</title>
        <authorList>
            <person name="Pauvert C."/>
            <person name="Hitch T.C.A."/>
            <person name="Clavel T."/>
        </authorList>
    </citation>
    <scope>NUCLEOTIDE SEQUENCE [LARGE SCALE GENOMIC DNA]</scope>
    <source>
        <strain evidence="9 10">CLA-AA-H132</strain>
    </source>
</reference>
<dbReference type="PANTHER" id="PTHR30471">
    <property type="entry name" value="DNA REPAIR PROTEIN RADC"/>
    <property type="match status" value="1"/>
</dbReference>
<keyword evidence="10" id="KW-1185">Reference proteome</keyword>
<dbReference type="Pfam" id="PF04002">
    <property type="entry name" value="RadC"/>
    <property type="match status" value="1"/>
</dbReference>
<dbReference type="InterPro" id="IPR037518">
    <property type="entry name" value="MPN"/>
</dbReference>
<evidence type="ECO:0000256" key="6">
    <source>
        <dbReference type="ARBA" id="ARBA00023049"/>
    </source>
</evidence>
<dbReference type="PROSITE" id="PS50249">
    <property type="entry name" value="MPN"/>
    <property type="match status" value="1"/>
</dbReference>
<organism evidence="9 10">
    <name type="scientific">Laedolimicola intestinihominis</name>
    <dbReference type="NCBI Taxonomy" id="3133166"/>
    <lineage>
        <taxon>Bacteria</taxon>
        <taxon>Bacillati</taxon>
        <taxon>Bacillota</taxon>
        <taxon>Clostridia</taxon>
        <taxon>Lachnospirales</taxon>
        <taxon>Lachnospiraceae</taxon>
        <taxon>Laedolimicola</taxon>
    </lineage>
</organism>
<sequence length="232" mass="25949">MSTTTMKELYKEERPYEKCVKAGAAALSDAELLAVVMRTGTRGENACQLAGRILSLPGCEGLKGLNRISMERLMDVRGIGQVKAVQLKCVAELAARMAKAKAAERLAFDTPETIADYFMEELRYAEQEQLHVLFLNTRNKLLKEKLMFQGTVNASLVSPREIFMEALECRAVRMVLVHNHPSGDAAPSPEDIRMTRRIYKAGEMLGIQLLDHIIIGDHCYSSFQERGILSEE</sequence>
<dbReference type="NCBIfam" id="TIGR00608">
    <property type="entry name" value="radc"/>
    <property type="match status" value="1"/>
</dbReference>
<dbReference type="RefSeq" id="WP_349164057.1">
    <property type="nucleotide sequence ID" value="NZ_JBBMFE010000003.1"/>
</dbReference>
<evidence type="ECO:0000256" key="3">
    <source>
        <dbReference type="ARBA" id="ARBA00022723"/>
    </source>
</evidence>
<keyword evidence="6" id="KW-0482">Metalloprotease</keyword>
<evidence type="ECO:0000256" key="4">
    <source>
        <dbReference type="ARBA" id="ARBA00022801"/>
    </source>
</evidence>
<evidence type="ECO:0000256" key="2">
    <source>
        <dbReference type="ARBA" id="ARBA00022670"/>
    </source>
</evidence>
<dbReference type="CDD" id="cd08071">
    <property type="entry name" value="MPN_DUF2466"/>
    <property type="match status" value="1"/>
</dbReference>
<dbReference type="PANTHER" id="PTHR30471:SF3">
    <property type="entry name" value="UPF0758 PROTEIN YEES-RELATED"/>
    <property type="match status" value="1"/>
</dbReference>
<dbReference type="InterPro" id="IPR020891">
    <property type="entry name" value="UPF0758_CS"/>
</dbReference>
<dbReference type="PROSITE" id="PS01302">
    <property type="entry name" value="UPF0758"/>
    <property type="match status" value="1"/>
</dbReference>
<evidence type="ECO:0000256" key="1">
    <source>
        <dbReference type="ARBA" id="ARBA00010243"/>
    </source>
</evidence>
<keyword evidence="4" id="KW-0378">Hydrolase</keyword>